<gene>
    <name evidence="1" type="ORF">LTRI10_LOCUS33776</name>
</gene>
<accession>A0AAV2F5G1</accession>
<name>A0AAV2F5G1_9ROSI</name>
<proteinExistence type="predicted"/>
<organism evidence="1 2">
    <name type="scientific">Linum trigynum</name>
    <dbReference type="NCBI Taxonomy" id="586398"/>
    <lineage>
        <taxon>Eukaryota</taxon>
        <taxon>Viridiplantae</taxon>
        <taxon>Streptophyta</taxon>
        <taxon>Embryophyta</taxon>
        <taxon>Tracheophyta</taxon>
        <taxon>Spermatophyta</taxon>
        <taxon>Magnoliopsida</taxon>
        <taxon>eudicotyledons</taxon>
        <taxon>Gunneridae</taxon>
        <taxon>Pentapetalae</taxon>
        <taxon>rosids</taxon>
        <taxon>fabids</taxon>
        <taxon>Malpighiales</taxon>
        <taxon>Linaceae</taxon>
        <taxon>Linum</taxon>
    </lineage>
</organism>
<keyword evidence="2" id="KW-1185">Reference proteome</keyword>
<dbReference type="Proteomes" id="UP001497516">
    <property type="component" value="Chromosome 6"/>
</dbReference>
<dbReference type="EMBL" id="OZ034819">
    <property type="protein sequence ID" value="CAL1393182.1"/>
    <property type="molecule type" value="Genomic_DNA"/>
</dbReference>
<reference evidence="1 2" key="1">
    <citation type="submission" date="2024-04" db="EMBL/GenBank/DDBJ databases">
        <authorList>
            <person name="Fracassetti M."/>
        </authorList>
    </citation>
    <scope>NUCLEOTIDE SEQUENCE [LARGE SCALE GENOMIC DNA]</scope>
</reference>
<evidence type="ECO:0000313" key="1">
    <source>
        <dbReference type="EMBL" id="CAL1393182.1"/>
    </source>
</evidence>
<dbReference type="AlphaFoldDB" id="A0AAV2F5G1"/>
<protein>
    <recommendedName>
        <fullName evidence="3">Secreted protein</fullName>
    </recommendedName>
</protein>
<evidence type="ECO:0000313" key="2">
    <source>
        <dbReference type="Proteomes" id="UP001497516"/>
    </source>
</evidence>
<evidence type="ECO:0008006" key="3">
    <source>
        <dbReference type="Google" id="ProtNLM"/>
    </source>
</evidence>
<sequence>MRCAVVTVPLFPSSSAATVTDDPISRRRYSPSLCVVPLALRRPFLNRRNQVSRGAERLYPPNQKAYK</sequence>